<evidence type="ECO:0000256" key="7">
    <source>
        <dbReference type="ARBA" id="ARBA00022723"/>
    </source>
</evidence>
<dbReference type="Pfam" id="PF13510">
    <property type="entry name" value="Fer2_4"/>
    <property type="match status" value="1"/>
</dbReference>
<dbReference type="CDD" id="cd00207">
    <property type="entry name" value="fer2"/>
    <property type="match status" value="1"/>
</dbReference>
<evidence type="ECO:0000256" key="13">
    <source>
        <dbReference type="ARBA" id="ARBA00034078"/>
    </source>
</evidence>
<evidence type="ECO:0000256" key="3">
    <source>
        <dbReference type="ARBA" id="ARBA00005404"/>
    </source>
</evidence>
<dbReference type="GO" id="GO:0008137">
    <property type="term" value="F:NADH dehydrogenase (ubiquinone) activity"/>
    <property type="evidence" value="ECO:0007669"/>
    <property type="project" value="InterPro"/>
</dbReference>
<comment type="caution">
    <text evidence="17">The sequence shown here is derived from an EMBL/GenBank/DDBJ whole genome shotgun (WGS) entry which is preliminary data.</text>
</comment>
<dbReference type="GO" id="GO:0003954">
    <property type="term" value="F:NADH dehydrogenase activity"/>
    <property type="evidence" value="ECO:0007669"/>
    <property type="project" value="TreeGrafter"/>
</dbReference>
<dbReference type="InterPro" id="IPR019574">
    <property type="entry name" value="NADH_UbQ_OxRdtase_Gsu_4Fe4S-bd"/>
</dbReference>
<keyword evidence="5" id="KW-0001">2Fe-2S</keyword>
<gene>
    <name evidence="17" type="ORF">JFN93_13255</name>
</gene>
<dbReference type="GO" id="GO:0046872">
    <property type="term" value="F:metal ion binding"/>
    <property type="evidence" value="ECO:0007669"/>
    <property type="project" value="UniProtKB-KW"/>
</dbReference>
<dbReference type="Pfam" id="PF00384">
    <property type="entry name" value="Molybdopterin"/>
    <property type="match status" value="1"/>
</dbReference>
<dbReference type="Gene3D" id="3.10.20.740">
    <property type="match status" value="1"/>
</dbReference>
<dbReference type="InterPro" id="IPR001041">
    <property type="entry name" value="2Fe-2S_ferredoxin-type"/>
</dbReference>
<evidence type="ECO:0000256" key="12">
    <source>
        <dbReference type="ARBA" id="ARBA00023136"/>
    </source>
</evidence>
<dbReference type="RefSeq" id="WP_199384572.1">
    <property type="nucleotide sequence ID" value="NZ_JAEMHM010000010.1"/>
</dbReference>
<dbReference type="Pfam" id="PF22117">
    <property type="entry name" value="Fer4_Nqo3"/>
    <property type="match status" value="1"/>
</dbReference>
<evidence type="ECO:0000256" key="11">
    <source>
        <dbReference type="ARBA" id="ARBA00023027"/>
    </source>
</evidence>
<keyword evidence="12" id="KW-0472">Membrane</keyword>
<evidence type="ECO:0000256" key="6">
    <source>
        <dbReference type="ARBA" id="ARBA00022719"/>
    </source>
</evidence>
<dbReference type="PROSITE" id="PS00642">
    <property type="entry name" value="COMPLEX1_75K_2"/>
    <property type="match status" value="1"/>
</dbReference>
<comment type="cofactor">
    <cofactor evidence="1">
        <name>[4Fe-4S] cluster</name>
        <dbReference type="ChEBI" id="CHEBI:49883"/>
    </cofactor>
</comment>
<dbReference type="GO" id="GO:0042773">
    <property type="term" value="P:ATP synthesis coupled electron transport"/>
    <property type="evidence" value="ECO:0007669"/>
    <property type="project" value="InterPro"/>
</dbReference>
<accession>A0A8J7J847</accession>
<comment type="similarity">
    <text evidence="3">Belongs to the complex I 75 kDa subunit family.</text>
</comment>
<dbReference type="Gene3D" id="2.20.25.90">
    <property type="entry name" value="ADC-like domains"/>
    <property type="match status" value="1"/>
</dbReference>
<dbReference type="SUPFAM" id="SSF53706">
    <property type="entry name" value="Formate dehydrogenase/DMSO reductase, domains 1-3"/>
    <property type="match status" value="1"/>
</dbReference>
<dbReference type="Gene3D" id="3.40.50.740">
    <property type="match status" value="2"/>
</dbReference>
<dbReference type="SMART" id="SM00929">
    <property type="entry name" value="NADH-G_4Fe-4S_3"/>
    <property type="match status" value="1"/>
</dbReference>
<dbReference type="Pfam" id="PF04879">
    <property type="entry name" value="Molybdop_Fe4S4"/>
    <property type="match status" value="1"/>
</dbReference>
<evidence type="ECO:0000259" key="15">
    <source>
        <dbReference type="PROSITE" id="PS51669"/>
    </source>
</evidence>
<evidence type="ECO:0000259" key="16">
    <source>
        <dbReference type="PROSITE" id="PS51839"/>
    </source>
</evidence>
<keyword evidence="11" id="KW-0520">NAD</keyword>
<comment type="subcellular location">
    <subcellularLocation>
        <location evidence="2">Membrane</location>
    </subcellularLocation>
</comment>
<dbReference type="InterPro" id="IPR006963">
    <property type="entry name" value="Mopterin_OxRdtase_4Fe-4S_dom"/>
</dbReference>
<dbReference type="AlphaFoldDB" id="A0A8J7J847"/>
<dbReference type="InterPro" id="IPR036010">
    <property type="entry name" value="2Fe-2S_ferredoxin-like_sf"/>
</dbReference>
<keyword evidence="6" id="KW-0874">Quinone</keyword>
<name>A0A8J7J847_9BACT</name>
<evidence type="ECO:0000256" key="5">
    <source>
        <dbReference type="ARBA" id="ARBA00022714"/>
    </source>
</evidence>
<dbReference type="EMBL" id="JAEMHM010000010">
    <property type="protein sequence ID" value="MBJ6725681.1"/>
    <property type="molecule type" value="Genomic_DNA"/>
</dbReference>
<dbReference type="GO" id="GO:0051537">
    <property type="term" value="F:2 iron, 2 sulfur cluster binding"/>
    <property type="evidence" value="ECO:0007669"/>
    <property type="project" value="UniProtKB-KW"/>
</dbReference>
<dbReference type="GO" id="GO:0016020">
    <property type="term" value="C:membrane"/>
    <property type="evidence" value="ECO:0007669"/>
    <property type="project" value="UniProtKB-SubCell"/>
</dbReference>
<keyword evidence="18" id="KW-1185">Reference proteome</keyword>
<evidence type="ECO:0000313" key="17">
    <source>
        <dbReference type="EMBL" id="MBJ6725681.1"/>
    </source>
</evidence>
<dbReference type="Gene3D" id="3.40.228.10">
    <property type="entry name" value="Dimethylsulfoxide Reductase, domain 2"/>
    <property type="match status" value="1"/>
</dbReference>
<feature type="domain" description="4Fe-4S Mo/W bis-MGD-type" evidence="15">
    <location>
        <begin position="217"/>
        <end position="273"/>
    </location>
</feature>
<dbReference type="SUPFAM" id="SSF54292">
    <property type="entry name" value="2Fe-2S ferredoxin-like"/>
    <property type="match status" value="1"/>
</dbReference>
<evidence type="ECO:0000256" key="4">
    <source>
        <dbReference type="ARBA" id="ARBA00022485"/>
    </source>
</evidence>
<dbReference type="PROSITE" id="PS51669">
    <property type="entry name" value="4FE4S_MOW_BIS_MGD"/>
    <property type="match status" value="1"/>
</dbReference>
<dbReference type="InterPro" id="IPR050123">
    <property type="entry name" value="Prok_molybdopt-oxidoreductase"/>
</dbReference>
<keyword evidence="8" id="KW-1278">Translocase</keyword>
<keyword evidence="10" id="KW-0411">Iron-sulfur</keyword>
<dbReference type="GO" id="GO:0048038">
    <property type="term" value="F:quinone binding"/>
    <property type="evidence" value="ECO:0007669"/>
    <property type="project" value="UniProtKB-KW"/>
</dbReference>
<protein>
    <submittedName>
        <fullName evidence="17">(2Fe-2S)-binding protein</fullName>
    </submittedName>
</protein>
<dbReference type="GO" id="GO:0051539">
    <property type="term" value="F:4 iron, 4 sulfur cluster binding"/>
    <property type="evidence" value="ECO:0007669"/>
    <property type="project" value="UniProtKB-KW"/>
</dbReference>
<comment type="cofactor">
    <cofactor evidence="13">
        <name>[2Fe-2S] cluster</name>
        <dbReference type="ChEBI" id="CHEBI:190135"/>
    </cofactor>
</comment>
<dbReference type="InterPro" id="IPR006656">
    <property type="entry name" value="Mopterin_OxRdtase"/>
</dbReference>
<dbReference type="PANTHER" id="PTHR43105:SF10">
    <property type="entry name" value="NADH-QUINONE OXIDOREDUCTASE SUBUNIT G"/>
    <property type="match status" value="1"/>
</dbReference>
<keyword evidence="9" id="KW-0408">Iron</keyword>
<dbReference type="InterPro" id="IPR000283">
    <property type="entry name" value="NADH_UbQ_OxRdtase_75kDa_su_CS"/>
</dbReference>
<dbReference type="SUPFAM" id="SSF54862">
    <property type="entry name" value="4Fe-4S ferredoxins"/>
    <property type="match status" value="1"/>
</dbReference>
<dbReference type="SMART" id="SM00926">
    <property type="entry name" value="Molybdop_Fe4S4"/>
    <property type="match status" value="1"/>
</dbReference>
<dbReference type="PROSITE" id="PS51085">
    <property type="entry name" value="2FE2S_FER_2"/>
    <property type="match status" value="1"/>
</dbReference>
<evidence type="ECO:0000259" key="14">
    <source>
        <dbReference type="PROSITE" id="PS51085"/>
    </source>
</evidence>
<keyword evidence="7" id="KW-0479">Metal-binding</keyword>
<reference evidence="17" key="1">
    <citation type="submission" date="2020-12" db="EMBL/GenBank/DDBJ databases">
        <title>Geomonas sp. Red875, isolated from river sediment.</title>
        <authorList>
            <person name="Xu Z."/>
            <person name="Zhang Z."/>
            <person name="Masuda Y."/>
            <person name="Itoh H."/>
            <person name="Senoo K."/>
        </authorList>
    </citation>
    <scope>NUCLEOTIDE SEQUENCE</scope>
    <source>
        <strain evidence="17">Red875</strain>
    </source>
</reference>
<evidence type="ECO:0000256" key="1">
    <source>
        <dbReference type="ARBA" id="ARBA00001966"/>
    </source>
</evidence>
<dbReference type="PROSITE" id="PS00641">
    <property type="entry name" value="COMPLEX1_75K_1"/>
    <property type="match status" value="1"/>
</dbReference>
<evidence type="ECO:0000256" key="9">
    <source>
        <dbReference type="ARBA" id="ARBA00023004"/>
    </source>
</evidence>
<sequence>MPKLIIDDIEVEVPAGTSVLEAARSVGITIPHFCYHPALAIAAACRLCAVKMLDGPVKGIQMSCALPAQDGMVVSTTDPDALKMRKLVIEWLMINHPHDCPVCDEGGECLLQDFTIAGGHGIRRYQGKKRTHVNQYLGEGIYHEMNRCIQCYRCVRFYQEYAGGTDFGVTGCAGRVYFGRFDDGPLESPFSGNLVDICPTGVFTDKTGRFRARYWDYQYAPSICPHCSAGCNLSPQAYHREVIKIVARRNDEVNGWFICDRARFDKSDLNDPLRPRQALVDGSPVEWEAALNALATRLREFVQSHGADSLALVGSTRLSLEAGILLAELAARYKGVRLCYFIDPAEAQLSLSKVEWVPAGMAASQAELREADFIAILPCDLMEESPMIALAIRQAFVKGAKVYLVAPHLTALNLERLPFQVQVVPELADVPLGEAKRGIVVAGAGFADLKGLEAVPTGVKFVLLQPGPNSFGAALLAREYRAVPLREAIASGKVKGILALETDLPEELRQGLTFFAAADWRNNGAAEPASVFLPTSAWAETGGTWINYEGRAQRYRQAYKTGLPLRGLPARYYGSQEAEPPAHPPRVHRAVAPGGDTRSAWMLVAELIFKLTGEPAAEPYAGKWAPLKHIDPEGPGMRLPAELLAG</sequence>
<feature type="domain" description="4Fe-4S His(Cys)3-ligated-type" evidence="16">
    <location>
        <begin position="80"/>
        <end position="119"/>
    </location>
</feature>
<evidence type="ECO:0000256" key="10">
    <source>
        <dbReference type="ARBA" id="ARBA00023014"/>
    </source>
</evidence>
<feature type="domain" description="2Fe-2S ferredoxin-type" evidence="14">
    <location>
        <begin position="1"/>
        <end position="80"/>
    </location>
</feature>
<keyword evidence="4" id="KW-0004">4Fe-4S</keyword>
<dbReference type="PROSITE" id="PS00643">
    <property type="entry name" value="COMPLEX1_75K_3"/>
    <property type="match status" value="1"/>
</dbReference>
<dbReference type="Pfam" id="PF10588">
    <property type="entry name" value="NADH-G_4Fe-4S_3"/>
    <property type="match status" value="1"/>
</dbReference>
<evidence type="ECO:0000256" key="2">
    <source>
        <dbReference type="ARBA" id="ARBA00004370"/>
    </source>
</evidence>
<dbReference type="PANTHER" id="PTHR43105">
    <property type="entry name" value="RESPIRATORY NITRATE REDUCTASE"/>
    <property type="match status" value="1"/>
</dbReference>
<dbReference type="FunFam" id="3.10.20.740:FF:000004">
    <property type="entry name" value="NADH-quinone oxidoreductase"/>
    <property type="match status" value="1"/>
</dbReference>
<organism evidence="17 18">
    <name type="scientific">Geomesophilobacter sediminis</name>
    <dbReference type="NCBI Taxonomy" id="2798584"/>
    <lineage>
        <taxon>Bacteria</taxon>
        <taxon>Pseudomonadati</taxon>
        <taxon>Thermodesulfobacteriota</taxon>
        <taxon>Desulfuromonadia</taxon>
        <taxon>Geobacterales</taxon>
        <taxon>Geobacteraceae</taxon>
        <taxon>Geomesophilobacter</taxon>
    </lineage>
</organism>
<dbReference type="Proteomes" id="UP000636888">
    <property type="component" value="Unassembled WGS sequence"/>
</dbReference>
<evidence type="ECO:0000313" key="18">
    <source>
        <dbReference type="Proteomes" id="UP000636888"/>
    </source>
</evidence>
<dbReference type="PROSITE" id="PS51839">
    <property type="entry name" value="4FE4S_HC3"/>
    <property type="match status" value="1"/>
</dbReference>
<evidence type="ECO:0000256" key="8">
    <source>
        <dbReference type="ARBA" id="ARBA00022967"/>
    </source>
</evidence>
<proteinExistence type="inferred from homology"/>
<dbReference type="InterPro" id="IPR054351">
    <property type="entry name" value="NADH_UbQ_OxRdtase_ferredoxin"/>
</dbReference>